<dbReference type="GeneID" id="43349974"/>
<dbReference type="RefSeq" id="WP_008865132.1">
    <property type="nucleotide sequence ID" value="NZ_CAJUON010000005.1"/>
</dbReference>
<comment type="caution">
    <text evidence="1">The sequence shown here is derived from an EMBL/GenBank/DDBJ whole genome shotgun (WGS) entry which is preliminary data.</text>
</comment>
<accession>A0A6I3S6I4</accession>
<reference evidence="1 2" key="1">
    <citation type="journal article" date="2019" name="Nat. Med.">
        <title>A library of human gut bacterial isolates paired with longitudinal multiomics data enables mechanistic microbiome research.</title>
        <authorList>
            <person name="Poyet M."/>
            <person name="Groussin M."/>
            <person name="Gibbons S.M."/>
            <person name="Avila-Pacheco J."/>
            <person name="Jiang X."/>
            <person name="Kearney S.M."/>
            <person name="Perrotta A.R."/>
            <person name="Berdy B."/>
            <person name="Zhao S."/>
            <person name="Lieberman T.D."/>
            <person name="Swanson P.K."/>
            <person name="Smith M."/>
            <person name="Roesemann S."/>
            <person name="Alexander J.E."/>
            <person name="Rich S.A."/>
            <person name="Livny J."/>
            <person name="Vlamakis H."/>
            <person name="Clish C."/>
            <person name="Bullock K."/>
            <person name="Deik A."/>
            <person name="Scott J."/>
            <person name="Pierce K.A."/>
            <person name="Xavier R.J."/>
            <person name="Alm E.J."/>
        </authorList>
    </citation>
    <scope>NUCLEOTIDE SEQUENCE [LARGE SCALE GENOMIC DNA]</scope>
    <source>
        <strain evidence="1 2">BIOML-A2</strain>
    </source>
</reference>
<name>A0A6I3S6I4_9BURK</name>
<evidence type="ECO:0000313" key="2">
    <source>
        <dbReference type="Proteomes" id="UP000462362"/>
    </source>
</evidence>
<sequence>MRYPISKLIWAGLIIALIFLGAMFILPVVGAVLIGVFALSCLIWLSSKVFGFFQGERTYTEDNPGDYYDASARTSIVPKKWNKTQAVDAEVIEVEEIKKEK</sequence>
<protein>
    <submittedName>
        <fullName evidence="1">Uncharacterized protein</fullName>
    </submittedName>
</protein>
<evidence type="ECO:0000313" key="1">
    <source>
        <dbReference type="EMBL" id="MTU42876.1"/>
    </source>
</evidence>
<gene>
    <name evidence="1" type="ORF">GMD42_04445</name>
</gene>
<dbReference type="Proteomes" id="UP000462362">
    <property type="component" value="Unassembled WGS sequence"/>
</dbReference>
<dbReference type="EMBL" id="WNCL01000009">
    <property type="protein sequence ID" value="MTU42876.1"/>
    <property type="molecule type" value="Genomic_DNA"/>
</dbReference>
<dbReference type="AlphaFoldDB" id="A0A6I3S6I4"/>
<organism evidence="1 2">
    <name type="scientific">Parasutterella excrementihominis</name>
    <dbReference type="NCBI Taxonomy" id="487175"/>
    <lineage>
        <taxon>Bacteria</taxon>
        <taxon>Pseudomonadati</taxon>
        <taxon>Pseudomonadota</taxon>
        <taxon>Betaproteobacteria</taxon>
        <taxon>Burkholderiales</taxon>
        <taxon>Sutterellaceae</taxon>
        <taxon>Parasutterella</taxon>
    </lineage>
</organism>
<proteinExistence type="predicted"/>